<evidence type="ECO:0000256" key="2">
    <source>
        <dbReference type="ARBA" id="ARBA00022679"/>
    </source>
</evidence>
<dbReference type="PANTHER" id="PTHR43085">
    <property type="entry name" value="HEXOKINASE FAMILY MEMBER"/>
    <property type="match status" value="1"/>
</dbReference>
<feature type="domain" description="Carbohydrate kinase PfkB" evidence="4">
    <location>
        <begin position="3"/>
        <end position="313"/>
    </location>
</feature>
<dbReference type="RefSeq" id="WP_153972093.1">
    <property type="nucleotide sequence ID" value="NZ_JACRWE010000002.1"/>
</dbReference>
<dbReference type="PRINTS" id="PR00990">
    <property type="entry name" value="RIBOKINASE"/>
</dbReference>
<keyword evidence="3 5" id="KW-0418">Kinase</keyword>
<gene>
    <name evidence="5" type="ORF">H8923_05800</name>
</gene>
<comment type="caution">
    <text evidence="5">The sequence shown here is derived from an EMBL/GenBank/DDBJ whole genome shotgun (WGS) entry which is preliminary data.</text>
</comment>
<comment type="similarity">
    <text evidence="1">Belongs to the carbohydrate kinase PfkB family.</text>
</comment>
<dbReference type="CDD" id="cd01167">
    <property type="entry name" value="bac_FRK"/>
    <property type="match status" value="1"/>
</dbReference>
<evidence type="ECO:0000313" key="6">
    <source>
        <dbReference type="Proteomes" id="UP000609849"/>
    </source>
</evidence>
<dbReference type="GO" id="GO:0016301">
    <property type="term" value="F:kinase activity"/>
    <property type="evidence" value="ECO:0007669"/>
    <property type="project" value="UniProtKB-KW"/>
</dbReference>
<dbReference type="InterPro" id="IPR050306">
    <property type="entry name" value="PfkB_Carbo_kinase"/>
</dbReference>
<dbReference type="InterPro" id="IPR002139">
    <property type="entry name" value="Ribo/fructo_kinase"/>
</dbReference>
<name>A0ABR7JMY4_9FIRM</name>
<dbReference type="Proteomes" id="UP000609849">
    <property type="component" value="Unassembled WGS sequence"/>
</dbReference>
<dbReference type="InterPro" id="IPR011611">
    <property type="entry name" value="PfkB_dom"/>
</dbReference>
<dbReference type="PROSITE" id="PS00583">
    <property type="entry name" value="PFKB_KINASES_1"/>
    <property type="match status" value="1"/>
</dbReference>
<evidence type="ECO:0000313" key="5">
    <source>
        <dbReference type="EMBL" id="MBC5996269.1"/>
    </source>
</evidence>
<sequence>MYKVITIGEALIDFIPNEKGCKLKEVSGFERIAGGAPANVAAAVAKLSGNAYFISQLGEDAFGDHIIDVLRDANVNTDYIMRTDKANTGLAFVSLKEDGNRDFSFYRNPSADLLLEDNMLEENWFENCGILHFCSVDLVESPMKYTHKKAIEYASKNKSIISFDPNVRLPLWKYENDCRDVILEFLPLANILKISDEELEFITGIKDENDALKSLFKGNVKVVIYTKGEDGAIFITKNKETMRFIESKGLKVNVVDTTGAGDSFIGSFLYQLSQKNIIIEDLDNLDYNLVKEMLDFSNKYAADTTTKKGAIAAMCTIDEIK</sequence>
<keyword evidence="6" id="KW-1185">Reference proteome</keyword>
<dbReference type="PANTHER" id="PTHR43085:SF54">
    <property type="entry name" value="PUTATIVE-RELATED"/>
    <property type="match status" value="1"/>
</dbReference>
<reference evidence="5 6" key="1">
    <citation type="submission" date="2020-08" db="EMBL/GenBank/DDBJ databases">
        <authorList>
            <person name="Liu C."/>
            <person name="Sun Q."/>
        </authorList>
    </citation>
    <scope>NUCLEOTIDE SEQUENCE [LARGE SCALE GENOMIC DNA]</scope>
    <source>
        <strain evidence="5 6">NSJ-18</strain>
    </source>
</reference>
<evidence type="ECO:0000256" key="1">
    <source>
        <dbReference type="ARBA" id="ARBA00010688"/>
    </source>
</evidence>
<accession>A0ABR7JMY4</accession>
<protein>
    <submittedName>
        <fullName evidence="5">Carbohydrate kinase</fullName>
    </submittedName>
</protein>
<dbReference type="InterPro" id="IPR002173">
    <property type="entry name" value="Carboh/pur_kinase_PfkB_CS"/>
</dbReference>
<dbReference type="InterPro" id="IPR029056">
    <property type="entry name" value="Ribokinase-like"/>
</dbReference>
<keyword evidence="2" id="KW-0808">Transferase</keyword>
<dbReference type="EMBL" id="JACRWE010000002">
    <property type="protein sequence ID" value="MBC5996269.1"/>
    <property type="molecule type" value="Genomic_DNA"/>
</dbReference>
<proteinExistence type="inferred from homology"/>
<dbReference type="Pfam" id="PF00294">
    <property type="entry name" value="PfkB"/>
    <property type="match status" value="1"/>
</dbReference>
<evidence type="ECO:0000259" key="4">
    <source>
        <dbReference type="Pfam" id="PF00294"/>
    </source>
</evidence>
<dbReference type="SUPFAM" id="SSF53613">
    <property type="entry name" value="Ribokinase-like"/>
    <property type="match status" value="1"/>
</dbReference>
<organism evidence="5 6">
    <name type="scientific">Romboutsia faecis</name>
    <dbReference type="NCBI Taxonomy" id="2764597"/>
    <lineage>
        <taxon>Bacteria</taxon>
        <taxon>Bacillati</taxon>
        <taxon>Bacillota</taxon>
        <taxon>Clostridia</taxon>
        <taxon>Peptostreptococcales</taxon>
        <taxon>Peptostreptococcaceae</taxon>
        <taxon>Romboutsia</taxon>
    </lineage>
</organism>
<dbReference type="Gene3D" id="3.40.1190.20">
    <property type="match status" value="1"/>
</dbReference>
<evidence type="ECO:0000256" key="3">
    <source>
        <dbReference type="ARBA" id="ARBA00022777"/>
    </source>
</evidence>